<evidence type="ECO:0000313" key="4">
    <source>
        <dbReference type="Proteomes" id="UP000235672"/>
    </source>
</evidence>
<accession>A0A2J6QB33</accession>
<protein>
    <submittedName>
        <fullName evidence="3">Uncharacterized protein</fullName>
    </submittedName>
</protein>
<dbReference type="Pfam" id="PF13391">
    <property type="entry name" value="HNH_2"/>
    <property type="match status" value="1"/>
</dbReference>
<dbReference type="OrthoDB" id="3433692at2759"/>
<dbReference type="EMBL" id="KZ613475">
    <property type="protein sequence ID" value="PMD23474.1"/>
    <property type="molecule type" value="Genomic_DNA"/>
</dbReference>
<dbReference type="STRING" id="1745343.A0A2J6QB33"/>
<evidence type="ECO:0000259" key="1">
    <source>
        <dbReference type="Pfam" id="PF13391"/>
    </source>
</evidence>
<gene>
    <name evidence="3" type="ORF">NA56DRAFT_568748</name>
</gene>
<proteinExistence type="predicted"/>
<name>A0A2J6QB33_9HELO</name>
<keyword evidence="4" id="KW-1185">Reference proteome</keyword>
<sequence>MPLPRNRSKYRDVHIFDTSDRDTSIGGLILTAGITNTNLYSMIEVFVVFNGEYILRNESNTMIEKDDSPVLPGNYYINSPNPIHFSNETPLLRTISLQSGTRVQAFTDTIRSRDQRCVITGEEYLDDDNWQGFEAAHIFPLAYEQYWTHHNYGRWISIIPDRGGTINSIQNGLLLESAIHQLFDSYNFSINPDDNYKIVCFSRDRKGIAGKYLDRRLLDNPQRPVDQLLRWHFRQAVLTNMKGAGEPIFEHDFPPGSDIVGSILEGPKAAERMEFELFSRLATQFDLTE</sequence>
<evidence type="ECO:0000259" key="2">
    <source>
        <dbReference type="Pfam" id="PF25324"/>
    </source>
</evidence>
<reference evidence="3 4" key="1">
    <citation type="submission" date="2016-05" db="EMBL/GenBank/DDBJ databases">
        <title>A degradative enzymes factory behind the ericoid mycorrhizal symbiosis.</title>
        <authorList>
            <consortium name="DOE Joint Genome Institute"/>
            <person name="Martino E."/>
            <person name="Morin E."/>
            <person name="Grelet G."/>
            <person name="Kuo A."/>
            <person name="Kohler A."/>
            <person name="Daghino S."/>
            <person name="Barry K."/>
            <person name="Choi C."/>
            <person name="Cichocki N."/>
            <person name="Clum A."/>
            <person name="Copeland A."/>
            <person name="Hainaut M."/>
            <person name="Haridas S."/>
            <person name="Labutti K."/>
            <person name="Lindquist E."/>
            <person name="Lipzen A."/>
            <person name="Khouja H.-R."/>
            <person name="Murat C."/>
            <person name="Ohm R."/>
            <person name="Olson A."/>
            <person name="Spatafora J."/>
            <person name="Veneault-Fourrey C."/>
            <person name="Henrissat B."/>
            <person name="Grigoriev I."/>
            <person name="Martin F."/>
            <person name="Perotto S."/>
        </authorList>
    </citation>
    <scope>NUCLEOTIDE SEQUENCE [LARGE SCALE GENOMIC DNA]</scope>
    <source>
        <strain evidence="3 4">UAMH 7357</strain>
    </source>
</reference>
<organism evidence="3 4">
    <name type="scientific">Hyaloscypha hepaticicola</name>
    <dbReference type="NCBI Taxonomy" id="2082293"/>
    <lineage>
        <taxon>Eukaryota</taxon>
        <taxon>Fungi</taxon>
        <taxon>Dikarya</taxon>
        <taxon>Ascomycota</taxon>
        <taxon>Pezizomycotina</taxon>
        <taxon>Leotiomycetes</taxon>
        <taxon>Helotiales</taxon>
        <taxon>Hyaloscyphaceae</taxon>
        <taxon>Hyaloscypha</taxon>
    </lineage>
</organism>
<feature type="domain" description="DUF7881" evidence="2">
    <location>
        <begin position="10"/>
        <end position="83"/>
    </location>
</feature>
<evidence type="ECO:0000313" key="3">
    <source>
        <dbReference type="EMBL" id="PMD23474.1"/>
    </source>
</evidence>
<dbReference type="InterPro" id="IPR003615">
    <property type="entry name" value="HNH_nuc"/>
</dbReference>
<dbReference type="Pfam" id="PF25324">
    <property type="entry name" value="DUF7881"/>
    <property type="match status" value="1"/>
</dbReference>
<dbReference type="Proteomes" id="UP000235672">
    <property type="component" value="Unassembled WGS sequence"/>
</dbReference>
<dbReference type="AlphaFoldDB" id="A0A2J6QB33"/>
<feature type="domain" description="HNH nuclease" evidence="1">
    <location>
        <begin position="117"/>
        <end position="191"/>
    </location>
</feature>
<dbReference type="InterPro" id="IPR057203">
    <property type="entry name" value="DUF7881"/>
</dbReference>